<dbReference type="PANTHER" id="PTHR10900">
    <property type="entry name" value="PERIOSTIN-RELATED"/>
    <property type="match status" value="1"/>
</dbReference>
<dbReference type="InterPro" id="IPR036378">
    <property type="entry name" value="FAS1_dom_sf"/>
</dbReference>
<dbReference type="RefSeq" id="WP_091818496.1">
    <property type="nucleotide sequence ID" value="NZ_FNCQ01000013.1"/>
</dbReference>
<reference evidence="4" key="1">
    <citation type="submission" date="2016-10" db="EMBL/GenBank/DDBJ databases">
        <authorList>
            <person name="Varghese N."/>
            <person name="Submissions S."/>
        </authorList>
    </citation>
    <scope>NUCLEOTIDE SEQUENCE [LARGE SCALE GENOMIC DNA]</scope>
    <source>
        <strain evidence="4">BP1-148</strain>
    </source>
</reference>
<evidence type="ECO:0000256" key="1">
    <source>
        <dbReference type="SAM" id="Phobius"/>
    </source>
</evidence>
<dbReference type="EMBL" id="FNCQ01000013">
    <property type="protein sequence ID" value="SDG95164.1"/>
    <property type="molecule type" value="Genomic_DNA"/>
</dbReference>
<organism evidence="3 4">
    <name type="scientific">Prevotella communis</name>
    <dbReference type="NCBI Taxonomy" id="2913614"/>
    <lineage>
        <taxon>Bacteria</taxon>
        <taxon>Pseudomonadati</taxon>
        <taxon>Bacteroidota</taxon>
        <taxon>Bacteroidia</taxon>
        <taxon>Bacteroidales</taxon>
        <taxon>Prevotellaceae</taxon>
        <taxon>Prevotella</taxon>
    </lineage>
</organism>
<protein>
    <submittedName>
        <fullName evidence="3">Fasciclin domain-containing protein</fullName>
    </submittedName>
</protein>
<keyword evidence="4" id="KW-1185">Reference proteome</keyword>
<dbReference type="Gene3D" id="2.30.180.10">
    <property type="entry name" value="FAS1 domain"/>
    <property type="match status" value="2"/>
</dbReference>
<dbReference type="InterPro" id="IPR050904">
    <property type="entry name" value="Adhesion/Biosynth-related"/>
</dbReference>
<gene>
    <name evidence="3" type="ORF">SAMN04487901_11366</name>
</gene>
<proteinExistence type="predicted"/>
<dbReference type="PROSITE" id="PS51257">
    <property type="entry name" value="PROKAR_LIPOPROTEIN"/>
    <property type="match status" value="1"/>
</dbReference>
<dbReference type="PROSITE" id="PS50213">
    <property type="entry name" value="FAS1"/>
    <property type="match status" value="1"/>
</dbReference>
<keyword evidence="1" id="KW-0812">Transmembrane</keyword>
<accession>A0A1G7YFM3</accession>
<dbReference type="AlphaFoldDB" id="A0A1G7YFM3"/>
<keyword evidence="1" id="KW-1133">Transmembrane helix</keyword>
<keyword evidence="1" id="KW-0472">Membrane</keyword>
<dbReference type="STRING" id="645274.SAMN04487901_11366"/>
<feature type="transmembrane region" description="Helical" evidence="1">
    <location>
        <begin position="12"/>
        <end position="31"/>
    </location>
</feature>
<dbReference type="InterPro" id="IPR000782">
    <property type="entry name" value="FAS1_domain"/>
</dbReference>
<dbReference type="Proteomes" id="UP000198779">
    <property type="component" value="Unassembled WGS sequence"/>
</dbReference>
<evidence type="ECO:0000313" key="3">
    <source>
        <dbReference type="EMBL" id="SDG95164.1"/>
    </source>
</evidence>
<name>A0A1G7YFM3_9BACT</name>
<evidence type="ECO:0000313" key="4">
    <source>
        <dbReference type="Proteomes" id="UP000198779"/>
    </source>
</evidence>
<sequence>MKQIIINKTKELLRFVVYILLPLIGGGWVGVSSCTEEPDGSNLFSTDDKTIAELLRDRSDLTAFYRILEKGGFDKYMATYGEYTCFAPLNDGVNVYLDSLYNDESYLISKAKVKHNGIKEDGNWDNLDVMSKVDLMSDSLCEDIARFHLSGEEHLQVDLDGTTTTWTTMKTGRSIRVGVFLDNEYNNTHFPDFVGLTSLNDVSAIIDGDIEAINGVLHVCSNVIPRSDRTTDDQLRVEGEKDLSIFYAALEATGYTDTLLIEKKYNADGTVKTYDLGTNHNDRDGNPLYYPKECMIKWTVFAETDDVFRAAGINNFDDLKAKCVEWYGNCGAWYDYINEKNITISTGDDYTNPFNVVNMFVAYHILRAGMPIDRIVYEKNKQTDGSWNFCFGYEPQEYFETMLPNTLLKVWETNPKSTKNLWLNRYLSNNTLTKKLGLCALGDGDEDHQLIFKGVPVDRDNSVETLNGYIHRIKGILKYDQNAKDGLHERLRLDSSTFLYELINNGLRGATAAEVSSMNGGGDGNRVAFHNTYFDNIVCYNPGTLLRFNVMGAWRAHNSDQFQGWDVYDFAIKLPHVPTGDYELRIIYPPMARGGLMQFYLGNSPKQSDMVAVGIPFDACANPYEDATIGYEDLINRADDETSDCGVESDQRMHVRGYMRAPASFSRGTYNSVTDPLSYSPDDIYSAASQIIGSTSCRSETGYGTMMLRRIITAQRFEQGKDYWLRIKNLVNDTNLGWSFDFVELVPLDIVNSQSMSEDWY</sequence>
<dbReference type="SUPFAM" id="SSF82153">
    <property type="entry name" value="FAS1 domain"/>
    <property type="match status" value="1"/>
</dbReference>
<dbReference type="PANTHER" id="PTHR10900:SF77">
    <property type="entry name" value="FI19380P1"/>
    <property type="match status" value="1"/>
</dbReference>
<feature type="domain" description="FAS1" evidence="2">
    <location>
        <begin position="48"/>
        <end position="224"/>
    </location>
</feature>
<evidence type="ECO:0000259" key="2">
    <source>
        <dbReference type="PROSITE" id="PS50213"/>
    </source>
</evidence>